<reference evidence="2 3" key="1">
    <citation type="journal article" date="2012" name="J. Bacteriol.">
        <title>Twenty-one genome sequences from Pseudomonas species and 19 genome sequences from diverse bacteria isolated from the rhizosphere and endosphere of Populus deltoides.</title>
        <authorList>
            <person name="Brown S.D."/>
            <person name="Utturkar S.M."/>
            <person name="Klingeman D.M."/>
            <person name="Johnson C.M."/>
            <person name="Martin S.L."/>
            <person name="Land M.L."/>
            <person name="Lu T.Y."/>
            <person name="Schadt C.W."/>
            <person name="Doktycz M.J."/>
            <person name="Pelletier D.A."/>
        </authorList>
    </citation>
    <scope>NUCLEOTIDE SEQUENCE [LARGE SCALE GENOMIC DNA]</scope>
    <source>
        <strain evidence="2 3">CF314</strain>
    </source>
</reference>
<dbReference type="EMBL" id="AKJY01000089">
    <property type="protein sequence ID" value="EJL68658.1"/>
    <property type="molecule type" value="Genomic_DNA"/>
</dbReference>
<organism evidence="2 3">
    <name type="scientific">Chryseobacterium populi</name>
    <dbReference type="NCBI Taxonomy" id="1144316"/>
    <lineage>
        <taxon>Bacteria</taxon>
        <taxon>Pseudomonadati</taxon>
        <taxon>Bacteroidota</taxon>
        <taxon>Flavobacteriia</taxon>
        <taxon>Flavobacteriales</taxon>
        <taxon>Weeksellaceae</taxon>
        <taxon>Chryseobacterium group</taxon>
        <taxon>Chryseobacterium</taxon>
    </lineage>
</organism>
<protein>
    <submittedName>
        <fullName evidence="2">Uncharacterized protein</fullName>
    </submittedName>
</protein>
<comment type="caution">
    <text evidence="2">The sequence shown here is derived from an EMBL/GenBank/DDBJ whole genome shotgun (WGS) entry which is preliminary data.</text>
</comment>
<keyword evidence="1" id="KW-0472">Membrane</keyword>
<evidence type="ECO:0000313" key="3">
    <source>
        <dbReference type="Proteomes" id="UP000007509"/>
    </source>
</evidence>
<feature type="transmembrane region" description="Helical" evidence="1">
    <location>
        <begin position="12"/>
        <end position="33"/>
    </location>
</feature>
<proteinExistence type="predicted"/>
<sequence length="66" mass="7616">MKNKSTITKTKISGLVLLSFMVIYSLQGIYKNIDHPNDWRFYCVALSFIFFSTFLAVAIFKNSKSQ</sequence>
<name>J2K615_9FLAO</name>
<dbReference type="AlphaFoldDB" id="J2K615"/>
<keyword evidence="1" id="KW-0812">Transmembrane</keyword>
<dbReference type="Proteomes" id="UP000007509">
    <property type="component" value="Unassembled WGS sequence"/>
</dbReference>
<feature type="transmembrane region" description="Helical" evidence="1">
    <location>
        <begin position="39"/>
        <end position="60"/>
    </location>
</feature>
<evidence type="ECO:0000256" key="1">
    <source>
        <dbReference type="SAM" id="Phobius"/>
    </source>
</evidence>
<accession>J2K615</accession>
<keyword evidence="3" id="KW-1185">Reference proteome</keyword>
<gene>
    <name evidence="2" type="ORF">PMI13_03560</name>
</gene>
<evidence type="ECO:0000313" key="2">
    <source>
        <dbReference type="EMBL" id="EJL68658.1"/>
    </source>
</evidence>
<keyword evidence="1" id="KW-1133">Transmembrane helix</keyword>